<dbReference type="InterPro" id="IPR029465">
    <property type="entry name" value="ATPgrasp_TupA"/>
</dbReference>
<dbReference type="OrthoDB" id="9791827at2"/>
<dbReference type="EMBL" id="MLFS01000006">
    <property type="protein sequence ID" value="ORM74531.1"/>
    <property type="molecule type" value="Genomic_DNA"/>
</dbReference>
<dbReference type="Proteomes" id="UP000193104">
    <property type="component" value="Unassembled WGS sequence"/>
</dbReference>
<dbReference type="STRING" id="1076551.HA48_03345"/>
<dbReference type="Pfam" id="PF14305">
    <property type="entry name" value="ATPgrasp_TupA"/>
    <property type="match status" value="1"/>
</dbReference>
<dbReference type="AlphaFoldDB" id="A0A1X1DDF6"/>
<comment type="caution">
    <text evidence="1">The sequence shown here is derived from an EMBL/GenBank/DDBJ whole genome shotgun (WGS) entry which is preliminary data.</text>
</comment>
<dbReference type="RefSeq" id="WP_128599783.1">
    <property type="nucleotide sequence ID" value="NZ_MLFS01000006.1"/>
</dbReference>
<evidence type="ECO:0000313" key="2">
    <source>
        <dbReference type="Proteomes" id="UP000193104"/>
    </source>
</evidence>
<organism evidence="1 2">
    <name type="scientific">Pantoea wallisii</name>
    <dbReference type="NCBI Taxonomy" id="1076551"/>
    <lineage>
        <taxon>Bacteria</taxon>
        <taxon>Pseudomonadati</taxon>
        <taxon>Pseudomonadota</taxon>
        <taxon>Gammaproteobacteria</taxon>
        <taxon>Enterobacterales</taxon>
        <taxon>Erwiniaceae</taxon>
        <taxon>Pantoea</taxon>
    </lineage>
</organism>
<proteinExistence type="predicted"/>
<sequence length="293" mass="34420">MKSWLKKGFKLLPWHVRDVIFYSRTFRRLPNLRNPKTFNEKTLCRKHYDCYSNARFPLLADKYQVREYVSAKIGQQYLIPLVCVLDKVEELAALQSHLKDTVVKSTHGAGMVHFFDEVPDDEGLKQAQQLFQRWLETDYTAHAGEHHYSMIPRRLVVEQRIVGEQTHLTDYKFHLFRQPDNTYWYVLQMIDCRFDGNMQHRFYVNALTSKELNLLRPALQQALALSVPLMGELEYARIDWYIAQGQPWFGEITLTPAAGFSCAIGDELDQLMGQHWHYQKPVKGMQPARLRQA</sequence>
<reference evidence="1 2" key="1">
    <citation type="journal article" date="2017" name="Antonie Van Leeuwenhoek">
        <title>Phylogenomic resolution of the bacterial genus Pantoea and its relationship with Erwinia and Tatumella.</title>
        <authorList>
            <person name="Palmer M."/>
            <person name="Steenkamp E.T."/>
            <person name="Coetzee M.P."/>
            <person name="Chan W.Y."/>
            <person name="van Zyl E."/>
            <person name="De Maayer P."/>
            <person name="Coutinho T.A."/>
            <person name="Blom J."/>
            <person name="Smits T.H."/>
            <person name="Duffy B."/>
            <person name="Venter S.N."/>
        </authorList>
    </citation>
    <scope>NUCLEOTIDE SEQUENCE [LARGE SCALE GENOMIC DNA]</scope>
    <source>
        <strain evidence="1 2">LMG 26277</strain>
    </source>
</reference>
<evidence type="ECO:0000313" key="1">
    <source>
        <dbReference type="EMBL" id="ORM74531.1"/>
    </source>
</evidence>
<keyword evidence="2" id="KW-1185">Reference proteome</keyword>
<accession>A0A1X1DDF6</accession>
<name>A0A1X1DDF6_9GAMM</name>
<gene>
    <name evidence="1" type="ORF">HA48_03345</name>
</gene>
<protein>
    <submittedName>
        <fullName evidence="1">Uncharacterized protein</fullName>
    </submittedName>
</protein>